<evidence type="ECO:0000256" key="2">
    <source>
        <dbReference type="ARBA" id="ARBA00023239"/>
    </source>
</evidence>
<dbReference type="PRINTS" id="PR00412">
    <property type="entry name" value="EPOXHYDRLASE"/>
</dbReference>
<dbReference type="Pfam" id="PF00561">
    <property type="entry name" value="Abhydrolase_1"/>
    <property type="match status" value="1"/>
</dbReference>
<reference evidence="5 6" key="1">
    <citation type="submission" date="2024-09" db="EMBL/GenBank/DDBJ databases">
        <authorList>
            <person name="Sun Q."/>
            <person name="Mori K."/>
        </authorList>
    </citation>
    <scope>NUCLEOTIDE SEQUENCE [LARGE SCALE GENOMIC DNA]</scope>
    <source>
        <strain evidence="5 6">NCAIM B.02529</strain>
    </source>
</reference>
<dbReference type="PANTHER" id="PTHR42916">
    <property type="entry name" value="2-SUCCINYL-5-ENOLPYRUVYL-6-HYDROXY-3-CYCLOHEXENE-1-CARBOXYLATE SYNTHASE"/>
    <property type="match status" value="1"/>
</dbReference>
<name>A0ABV6LNE6_9BACI</name>
<dbReference type="InterPro" id="IPR029058">
    <property type="entry name" value="AB_hydrolase_fold"/>
</dbReference>
<comment type="subunit">
    <text evidence="3">Monomer.</text>
</comment>
<keyword evidence="2 3" id="KW-0456">Lyase</keyword>
<protein>
    <recommendedName>
        <fullName evidence="3">Putative 2-succinyl-6-hydroxy-2,4-cyclohexadiene-1-carboxylate synthase</fullName>
        <shortName evidence="3">SHCHC synthase</shortName>
        <ecNumber evidence="3">4.2.99.20</ecNumber>
    </recommendedName>
</protein>
<dbReference type="GO" id="GO:0070205">
    <property type="term" value="F:2-succinyl-6-hydroxy-2,4-cyclohexadiene-1-carboxylate synthase activity"/>
    <property type="evidence" value="ECO:0007669"/>
    <property type="project" value="UniProtKB-EC"/>
</dbReference>
<dbReference type="PANTHER" id="PTHR42916:SF1">
    <property type="entry name" value="PROTEIN PHYLLO, CHLOROPLASTIC"/>
    <property type="match status" value="1"/>
</dbReference>
<comment type="similarity">
    <text evidence="3">Belongs to the AB hydrolase superfamily. MenH family.</text>
</comment>
<organism evidence="5 6">
    <name type="scientific">Pontibacillus salicampi</name>
    <dbReference type="NCBI Taxonomy" id="1449801"/>
    <lineage>
        <taxon>Bacteria</taxon>
        <taxon>Bacillati</taxon>
        <taxon>Bacillota</taxon>
        <taxon>Bacilli</taxon>
        <taxon>Bacillales</taxon>
        <taxon>Bacillaceae</taxon>
        <taxon>Pontibacillus</taxon>
    </lineage>
</organism>
<gene>
    <name evidence="3 5" type="primary">menH</name>
    <name evidence="5" type="ORF">ACFFGV_10205</name>
</gene>
<feature type="domain" description="AB hydrolase-1" evidence="4">
    <location>
        <begin position="19"/>
        <end position="249"/>
    </location>
</feature>
<dbReference type="SUPFAM" id="SSF53474">
    <property type="entry name" value="alpha/beta-Hydrolases"/>
    <property type="match status" value="1"/>
</dbReference>
<comment type="pathway">
    <text evidence="3">Quinol/quinone metabolism; menaquinone biosynthesis.</text>
</comment>
<dbReference type="InterPro" id="IPR000073">
    <property type="entry name" value="AB_hydrolase_1"/>
</dbReference>
<evidence type="ECO:0000256" key="3">
    <source>
        <dbReference type="HAMAP-Rule" id="MF_01660"/>
    </source>
</evidence>
<dbReference type="InterPro" id="IPR000639">
    <property type="entry name" value="Epox_hydrolase-like"/>
</dbReference>
<keyword evidence="6" id="KW-1185">Reference proteome</keyword>
<evidence type="ECO:0000256" key="1">
    <source>
        <dbReference type="ARBA" id="ARBA00022428"/>
    </source>
</evidence>
<dbReference type="HAMAP" id="MF_01660">
    <property type="entry name" value="MenH"/>
    <property type="match status" value="1"/>
</dbReference>
<evidence type="ECO:0000259" key="4">
    <source>
        <dbReference type="Pfam" id="PF00561"/>
    </source>
</evidence>
<comment type="catalytic activity">
    <reaction evidence="3">
        <text>5-enolpyruvoyl-6-hydroxy-2-succinyl-cyclohex-3-ene-1-carboxylate = (1R,6R)-6-hydroxy-2-succinyl-cyclohexa-2,4-diene-1-carboxylate + pyruvate</text>
        <dbReference type="Rhea" id="RHEA:25597"/>
        <dbReference type="ChEBI" id="CHEBI:15361"/>
        <dbReference type="ChEBI" id="CHEBI:58689"/>
        <dbReference type="ChEBI" id="CHEBI:58818"/>
        <dbReference type="EC" id="4.2.99.20"/>
    </reaction>
</comment>
<dbReference type="InterPro" id="IPR022485">
    <property type="entry name" value="SHCHC_synthase_MenH"/>
</dbReference>
<dbReference type="Gene3D" id="3.40.50.1820">
    <property type="entry name" value="alpha/beta hydrolase"/>
    <property type="match status" value="1"/>
</dbReference>
<dbReference type="EC" id="4.2.99.20" evidence="3"/>
<dbReference type="NCBIfam" id="TIGR03695">
    <property type="entry name" value="menH_SHCHC"/>
    <property type="match status" value="1"/>
</dbReference>
<evidence type="ECO:0000313" key="6">
    <source>
        <dbReference type="Proteomes" id="UP001589836"/>
    </source>
</evidence>
<comment type="pathway">
    <text evidence="3">Quinol/quinone metabolism; 1,4-dihydroxy-2-naphthoate biosynthesis; 1,4-dihydroxy-2-naphthoate from chorismate: step 3/7.</text>
</comment>
<proteinExistence type="inferred from homology"/>
<dbReference type="PRINTS" id="PR00111">
    <property type="entry name" value="ABHYDROLASE"/>
</dbReference>
<dbReference type="RefSeq" id="WP_377347364.1">
    <property type="nucleotide sequence ID" value="NZ_JBHLTP010000008.1"/>
</dbReference>
<dbReference type="EMBL" id="JBHLTP010000008">
    <property type="protein sequence ID" value="MFC0523930.1"/>
    <property type="molecule type" value="Genomic_DNA"/>
</dbReference>
<dbReference type="Proteomes" id="UP001589836">
    <property type="component" value="Unassembled WGS sequence"/>
</dbReference>
<keyword evidence="1 3" id="KW-0474">Menaquinone biosynthesis</keyword>
<sequence>MYININDTTYYVTQSGDGPPVLLLHGFTGAHSTWSDFMSSHPSLHCVAIDMPGHGRTEGDLDFTMESVCKDIATLLDYLQLDEVHLLGYSMGGRTALSFAMIFPERVASLTLESASPGLGTVQEQLARQTKDESLAEQIEAKGVEAFVDYWETLPMFSTQQDLPYNTQHVIRKERVQHSAKGLAASLRGMGTGIQPSWWDRLSTFEQPVLLITGEKDEKFTSIAKKMENQFQNARHVEIKQAGHAIHVEQTRFFGKIVDDFILGMEPGESA</sequence>
<comment type="function">
    <text evidence="3">Catalyzes a proton abstraction reaction that results in 2,5-elimination of pyruvate from 2-succinyl-5-enolpyruvyl-6-hydroxy-3-cyclohexene-1-carboxylate (SEPHCHC) and the formation of 2-succinyl-6-hydroxy-2,4-cyclohexadiene-1-carboxylate (SHCHC).</text>
</comment>
<evidence type="ECO:0000313" key="5">
    <source>
        <dbReference type="EMBL" id="MFC0523930.1"/>
    </source>
</evidence>
<comment type="caution">
    <text evidence="5">The sequence shown here is derived from an EMBL/GenBank/DDBJ whole genome shotgun (WGS) entry which is preliminary data.</text>
</comment>
<accession>A0ABV6LNE6</accession>